<dbReference type="SMART" id="SM00388">
    <property type="entry name" value="HisKA"/>
    <property type="match status" value="1"/>
</dbReference>
<keyword evidence="6 10" id="KW-0418">Kinase</keyword>
<proteinExistence type="predicted"/>
<dbReference type="PROSITE" id="PS50109">
    <property type="entry name" value="HIS_KIN"/>
    <property type="match status" value="1"/>
</dbReference>
<gene>
    <name evidence="10" type="ORF">SAMN04488055_1244</name>
</gene>
<dbReference type="RefSeq" id="WP_074240475.1">
    <property type="nucleotide sequence ID" value="NZ_FSRA01000001.1"/>
</dbReference>
<dbReference type="GO" id="GO:0000155">
    <property type="term" value="F:phosphorelay sensor kinase activity"/>
    <property type="evidence" value="ECO:0007669"/>
    <property type="project" value="InterPro"/>
</dbReference>
<dbReference type="InterPro" id="IPR050428">
    <property type="entry name" value="TCS_sensor_his_kinase"/>
</dbReference>
<keyword evidence="3" id="KW-0597">Phosphoprotein</keyword>
<dbReference type="SMART" id="SM00387">
    <property type="entry name" value="HATPase_c"/>
    <property type="match status" value="1"/>
</dbReference>
<dbReference type="Gene3D" id="3.30.565.10">
    <property type="entry name" value="Histidine kinase-like ATPase, C-terminal domain"/>
    <property type="match status" value="1"/>
</dbReference>
<dbReference type="Pfam" id="PF02518">
    <property type="entry name" value="HATPase_c"/>
    <property type="match status" value="1"/>
</dbReference>
<dbReference type="PROSITE" id="PS51257">
    <property type="entry name" value="PROKAR_LIPOPROTEIN"/>
    <property type="match status" value="1"/>
</dbReference>
<dbReference type="InterPro" id="IPR003661">
    <property type="entry name" value="HisK_dim/P_dom"/>
</dbReference>
<evidence type="ECO:0000256" key="1">
    <source>
        <dbReference type="ARBA" id="ARBA00000085"/>
    </source>
</evidence>
<evidence type="ECO:0000256" key="7">
    <source>
        <dbReference type="ARBA" id="ARBA00022989"/>
    </source>
</evidence>
<dbReference type="SUPFAM" id="SSF47384">
    <property type="entry name" value="Homodimeric domain of signal transducing histidine kinase"/>
    <property type="match status" value="1"/>
</dbReference>
<dbReference type="SUPFAM" id="SSF55874">
    <property type="entry name" value="ATPase domain of HSP90 chaperone/DNA topoisomerase II/histidine kinase"/>
    <property type="match status" value="1"/>
</dbReference>
<evidence type="ECO:0000256" key="3">
    <source>
        <dbReference type="ARBA" id="ARBA00022553"/>
    </source>
</evidence>
<dbReference type="STRING" id="536979.SAMN04488055_1244"/>
<dbReference type="PANTHER" id="PTHR45436:SF5">
    <property type="entry name" value="SENSOR HISTIDINE KINASE TRCS"/>
    <property type="match status" value="1"/>
</dbReference>
<keyword evidence="4" id="KW-0808">Transferase</keyword>
<dbReference type="InterPro" id="IPR003594">
    <property type="entry name" value="HATPase_dom"/>
</dbReference>
<name>A0A1N6E1Y2_9BACT</name>
<dbReference type="GO" id="GO:0005886">
    <property type="term" value="C:plasma membrane"/>
    <property type="evidence" value="ECO:0007669"/>
    <property type="project" value="TreeGrafter"/>
</dbReference>
<evidence type="ECO:0000256" key="2">
    <source>
        <dbReference type="ARBA" id="ARBA00012438"/>
    </source>
</evidence>
<evidence type="ECO:0000256" key="6">
    <source>
        <dbReference type="ARBA" id="ARBA00022777"/>
    </source>
</evidence>
<organism evidence="10 11">
    <name type="scientific">Chitinophaga niabensis</name>
    <dbReference type="NCBI Taxonomy" id="536979"/>
    <lineage>
        <taxon>Bacteria</taxon>
        <taxon>Pseudomonadati</taxon>
        <taxon>Bacteroidota</taxon>
        <taxon>Chitinophagia</taxon>
        <taxon>Chitinophagales</taxon>
        <taxon>Chitinophagaceae</taxon>
        <taxon>Chitinophaga</taxon>
    </lineage>
</organism>
<dbReference type="InterPro" id="IPR036890">
    <property type="entry name" value="HATPase_C_sf"/>
</dbReference>
<dbReference type="InterPro" id="IPR005467">
    <property type="entry name" value="His_kinase_dom"/>
</dbReference>
<feature type="transmembrane region" description="Helical" evidence="8">
    <location>
        <begin position="56"/>
        <end position="80"/>
    </location>
</feature>
<keyword evidence="7 8" id="KW-1133">Transmembrane helix</keyword>
<feature type="transmembrane region" description="Helical" evidence="8">
    <location>
        <begin position="12"/>
        <end position="30"/>
    </location>
</feature>
<evidence type="ECO:0000259" key="9">
    <source>
        <dbReference type="PROSITE" id="PS50109"/>
    </source>
</evidence>
<dbReference type="InterPro" id="IPR036097">
    <property type="entry name" value="HisK_dim/P_sf"/>
</dbReference>
<dbReference type="OrthoDB" id="1522504at2"/>
<dbReference type="EC" id="2.7.13.3" evidence="2"/>
<evidence type="ECO:0000256" key="5">
    <source>
        <dbReference type="ARBA" id="ARBA00022692"/>
    </source>
</evidence>
<keyword evidence="8" id="KW-0472">Membrane</keyword>
<feature type="domain" description="Histidine kinase" evidence="9">
    <location>
        <begin position="147"/>
        <end position="348"/>
    </location>
</feature>
<evidence type="ECO:0000256" key="8">
    <source>
        <dbReference type="SAM" id="Phobius"/>
    </source>
</evidence>
<dbReference type="EMBL" id="FSRA01000001">
    <property type="protein sequence ID" value="SIN77029.1"/>
    <property type="molecule type" value="Genomic_DNA"/>
</dbReference>
<dbReference type="PANTHER" id="PTHR45436">
    <property type="entry name" value="SENSOR HISTIDINE KINASE YKOH"/>
    <property type="match status" value="1"/>
</dbReference>
<evidence type="ECO:0000313" key="10">
    <source>
        <dbReference type="EMBL" id="SIN77029.1"/>
    </source>
</evidence>
<sequence length="348" mass="39568">MSKLLNYSLKRIVICAAIVLACSIPIYYLALSRLWQYELDEHNVIVTPEAMREDKLLIIGAVTLLSALFFAILLGALILLNRRLSRGMWQPFYQTLKQIKQFDLDNPDNIHFEKAGIAEFDELNESLKRLLQANIAVYNQQKEFADNASHELQTPLAIVQSKLELLSQGKTMDDDQYNLIEAAQAALIRAGRINKNLLLLTKIENKQFADKASIDLYALVQDLSVQFAPFFEEKGCELQVEAHEPLVVEGNRILIEILIGNLLTNAIRHTQGAGHIYVNINADRLTVSNPGTEPLNRSQLFKRFASASQHSPGTGLGLALVKQIVIRYQWNVEYEFRDGYHHFYLVFR</sequence>
<evidence type="ECO:0000313" key="11">
    <source>
        <dbReference type="Proteomes" id="UP000185003"/>
    </source>
</evidence>
<protein>
    <recommendedName>
        <fullName evidence="2">histidine kinase</fullName>
        <ecNumber evidence="2">2.7.13.3</ecNumber>
    </recommendedName>
</protein>
<accession>A0A1N6E1Y2</accession>
<dbReference type="Gene3D" id="1.10.287.130">
    <property type="match status" value="1"/>
</dbReference>
<dbReference type="AlphaFoldDB" id="A0A1N6E1Y2"/>
<keyword evidence="5 8" id="KW-0812">Transmembrane</keyword>
<reference evidence="10 11" key="1">
    <citation type="submission" date="2016-11" db="EMBL/GenBank/DDBJ databases">
        <authorList>
            <person name="Jaros S."/>
            <person name="Januszkiewicz K."/>
            <person name="Wedrychowicz H."/>
        </authorList>
    </citation>
    <scope>NUCLEOTIDE SEQUENCE [LARGE SCALE GENOMIC DNA]</scope>
    <source>
        <strain evidence="10 11">DSM 24787</strain>
    </source>
</reference>
<keyword evidence="11" id="KW-1185">Reference proteome</keyword>
<dbReference type="CDD" id="cd00082">
    <property type="entry name" value="HisKA"/>
    <property type="match status" value="1"/>
</dbReference>
<comment type="catalytic activity">
    <reaction evidence="1">
        <text>ATP + protein L-histidine = ADP + protein N-phospho-L-histidine.</text>
        <dbReference type="EC" id="2.7.13.3"/>
    </reaction>
</comment>
<dbReference type="Proteomes" id="UP000185003">
    <property type="component" value="Unassembled WGS sequence"/>
</dbReference>
<evidence type="ECO:0000256" key="4">
    <source>
        <dbReference type="ARBA" id="ARBA00022679"/>
    </source>
</evidence>
<dbReference type="Pfam" id="PF00512">
    <property type="entry name" value="HisKA"/>
    <property type="match status" value="1"/>
</dbReference>